<dbReference type="Pfam" id="PF01083">
    <property type="entry name" value="Cutinase"/>
    <property type="match status" value="1"/>
</dbReference>
<evidence type="ECO:0000256" key="6">
    <source>
        <dbReference type="ARBA" id="ARBA00022729"/>
    </source>
</evidence>
<feature type="signal peptide" evidence="11">
    <location>
        <begin position="1"/>
        <end position="30"/>
    </location>
</feature>
<dbReference type="GO" id="GO:0016052">
    <property type="term" value="P:carbohydrate catabolic process"/>
    <property type="evidence" value="ECO:0007669"/>
    <property type="project" value="TreeGrafter"/>
</dbReference>
<dbReference type="GO" id="GO:0005576">
    <property type="term" value="C:extracellular region"/>
    <property type="evidence" value="ECO:0007669"/>
    <property type="project" value="UniProtKB-SubCell"/>
</dbReference>
<protein>
    <recommendedName>
        <fullName evidence="3">cutinase</fullName>
        <ecNumber evidence="3">3.1.1.74</ecNumber>
    </recommendedName>
</protein>
<evidence type="ECO:0000313" key="12">
    <source>
        <dbReference type="EMBL" id="KAH7362644.1"/>
    </source>
</evidence>
<dbReference type="PANTHER" id="PTHR48250">
    <property type="entry name" value="CUTINASE 2-RELATED"/>
    <property type="match status" value="1"/>
</dbReference>
<name>A0A8K0TDK9_9PEZI</name>
<dbReference type="InterPro" id="IPR011150">
    <property type="entry name" value="Cutinase_monf"/>
</dbReference>
<keyword evidence="5" id="KW-0964">Secreted</keyword>
<evidence type="ECO:0000256" key="3">
    <source>
        <dbReference type="ARBA" id="ARBA00013095"/>
    </source>
</evidence>
<dbReference type="InterPro" id="IPR029058">
    <property type="entry name" value="AB_hydrolase_fold"/>
</dbReference>
<evidence type="ECO:0000256" key="4">
    <source>
        <dbReference type="ARBA" id="ARBA00022487"/>
    </source>
</evidence>
<gene>
    <name evidence="12" type="ORF">B0T11DRAFT_352552</name>
</gene>
<comment type="caution">
    <text evidence="12">The sequence shown here is derived from an EMBL/GenBank/DDBJ whole genome shotgun (WGS) entry which is preliminary data.</text>
</comment>
<feature type="chain" id="PRO_5035423801" description="cutinase" evidence="11">
    <location>
        <begin position="31"/>
        <end position="190"/>
    </location>
</feature>
<evidence type="ECO:0000256" key="1">
    <source>
        <dbReference type="ARBA" id="ARBA00004613"/>
    </source>
</evidence>
<comment type="subcellular location">
    <subcellularLocation>
        <location evidence="1">Secreted</location>
    </subcellularLocation>
</comment>
<dbReference type="AlphaFoldDB" id="A0A8K0TDK9"/>
<dbReference type="PANTHER" id="PTHR48250:SF3">
    <property type="entry name" value="CUTINASE 1-RELATED"/>
    <property type="match status" value="1"/>
</dbReference>
<evidence type="ECO:0000256" key="9">
    <source>
        <dbReference type="ARBA" id="ARBA00023157"/>
    </source>
</evidence>
<dbReference type="Proteomes" id="UP000813385">
    <property type="component" value="Unassembled WGS sequence"/>
</dbReference>
<dbReference type="EMBL" id="JAGPXD010000003">
    <property type="protein sequence ID" value="KAH7362644.1"/>
    <property type="molecule type" value="Genomic_DNA"/>
</dbReference>
<keyword evidence="8" id="KW-0843">Virulence</keyword>
<comment type="similarity">
    <text evidence="2">Belongs to the cutinase family.</text>
</comment>
<dbReference type="GO" id="GO:0050525">
    <property type="term" value="F:cutinase activity"/>
    <property type="evidence" value="ECO:0007669"/>
    <property type="project" value="UniProtKB-EC"/>
</dbReference>
<evidence type="ECO:0000256" key="10">
    <source>
        <dbReference type="ARBA" id="ARBA00034045"/>
    </source>
</evidence>
<evidence type="ECO:0000256" key="5">
    <source>
        <dbReference type="ARBA" id="ARBA00022525"/>
    </source>
</evidence>
<dbReference type="InterPro" id="IPR000675">
    <property type="entry name" value="Cutinase/axe"/>
</dbReference>
<dbReference type="EC" id="3.1.1.74" evidence="3"/>
<keyword evidence="4" id="KW-0719">Serine esterase</keyword>
<keyword evidence="9" id="KW-1015">Disulfide bond</keyword>
<dbReference type="SUPFAM" id="SSF53474">
    <property type="entry name" value="alpha/beta-Hydrolases"/>
    <property type="match status" value="1"/>
</dbReference>
<keyword evidence="6 11" id="KW-0732">Signal</keyword>
<keyword evidence="7" id="KW-0378">Hydrolase</keyword>
<reference evidence="12" key="1">
    <citation type="journal article" date="2021" name="Nat. Commun.">
        <title>Genetic determinants of endophytism in the Arabidopsis root mycobiome.</title>
        <authorList>
            <person name="Mesny F."/>
            <person name="Miyauchi S."/>
            <person name="Thiergart T."/>
            <person name="Pickel B."/>
            <person name="Atanasova L."/>
            <person name="Karlsson M."/>
            <person name="Huettel B."/>
            <person name="Barry K.W."/>
            <person name="Haridas S."/>
            <person name="Chen C."/>
            <person name="Bauer D."/>
            <person name="Andreopoulos W."/>
            <person name="Pangilinan J."/>
            <person name="LaButti K."/>
            <person name="Riley R."/>
            <person name="Lipzen A."/>
            <person name="Clum A."/>
            <person name="Drula E."/>
            <person name="Henrissat B."/>
            <person name="Kohler A."/>
            <person name="Grigoriev I.V."/>
            <person name="Martin F.M."/>
            <person name="Hacquard S."/>
        </authorList>
    </citation>
    <scope>NUCLEOTIDE SEQUENCE</scope>
    <source>
        <strain evidence="12">MPI-CAGE-AT-0016</strain>
    </source>
</reference>
<evidence type="ECO:0000256" key="8">
    <source>
        <dbReference type="ARBA" id="ARBA00023026"/>
    </source>
</evidence>
<organism evidence="12 13">
    <name type="scientific">Plectosphaerella cucumerina</name>
    <dbReference type="NCBI Taxonomy" id="40658"/>
    <lineage>
        <taxon>Eukaryota</taxon>
        <taxon>Fungi</taxon>
        <taxon>Dikarya</taxon>
        <taxon>Ascomycota</taxon>
        <taxon>Pezizomycotina</taxon>
        <taxon>Sordariomycetes</taxon>
        <taxon>Hypocreomycetidae</taxon>
        <taxon>Glomerellales</taxon>
        <taxon>Plectosphaerellaceae</taxon>
        <taxon>Plectosphaerella</taxon>
    </lineage>
</organism>
<accession>A0A8K0TDK9</accession>
<comment type="catalytic activity">
    <reaction evidence="10">
        <text>cutin + H2O = cutin monomers.</text>
        <dbReference type="EC" id="3.1.1.74"/>
    </reaction>
</comment>
<evidence type="ECO:0000313" key="13">
    <source>
        <dbReference type="Proteomes" id="UP000813385"/>
    </source>
</evidence>
<proteinExistence type="inferred from homology"/>
<evidence type="ECO:0000256" key="2">
    <source>
        <dbReference type="ARBA" id="ARBA00007534"/>
    </source>
</evidence>
<dbReference type="OrthoDB" id="2975078at2759"/>
<sequence>MSSTPSRFTLRRSALLLGAVALTSTTLVQGLPAVDVNMNNDPMIIEARQAMESSLALMQRQNIDIPEGLAQFPSGPLNMFLRLISSLPVGERALDAVGKILTPLQQRLADAAGVETTRDDLATNAPCADVTVIFARGTTEPGNVGLVTGPPFLDALATQLGSRTLAAQGVEYPATFAGFNDNGVNGVPSM</sequence>
<evidence type="ECO:0000256" key="7">
    <source>
        <dbReference type="ARBA" id="ARBA00022801"/>
    </source>
</evidence>
<evidence type="ECO:0000256" key="11">
    <source>
        <dbReference type="SAM" id="SignalP"/>
    </source>
</evidence>
<keyword evidence="13" id="KW-1185">Reference proteome</keyword>
<dbReference type="Gene3D" id="3.40.50.1820">
    <property type="entry name" value="alpha/beta hydrolase"/>
    <property type="match status" value="1"/>
</dbReference>